<keyword evidence="2" id="KW-1185">Reference proteome</keyword>
<proteinExistence type="predicted"/>
<dbReference type="EMBL" id="SMKX01000192">
    <property type="protein sequence ID" value="TDD45783.1"/>
    <property type="molecule type" value="Genomic_DNA"/>
</dbReference>
<dbReference type="Gene3D" id="2.60.40.1730">
    <property type="entry name" value="tricorn interacting facor f3 domain"/>
    <property type="match status" value="1"/>
</dbReference>
<dbReference type="Proteomes" id="UP000295124">
    <property type="component" value="Unassembled WGS sequence"/>
</dbReference>
<accession>A0A4R4YLE3</accession>
<evidence type="ECO:0000313" key="1">
    <source>
        <dbReference type="EMBL" id="TDD45783.1"/>
    </source>
</evidence>
<name>A0A4R4YLE3_9ACTN</name>
<comment type="caution">
    <text evidence="1">The sequence shown here is derived from an EMBL/GenBank/DDBJ whole genome shotgun (WGS) entry which is preliminary data.</text>
</comment>
<evidence type="ECO:0000313" key="2">
    <source>
        <dbReference type="Proteomes" id="UP000295124"/>
    </source>
</evidence>
<reference evidence="1 2" key="1">
    <citation type="submission" date="2019-03" db="EMBL/GenBank/DDBJ databases">
        <title>Draft genome sequences of novel Actinobacteria.</title>
        <authorList>
            <person name="Sahin N."/>
            <person name="Ay H."/>
            <person name="Saygin H."/>
        </authorList>
    </citation>
    <scope>NUCLEOTIDE SEQUENCE [LARGE SCALE GENOMIC DNA]</scope>
    <source>
        <strain evidence="1 2">JCM 13523</strain>
    </source>
</reference>
<dbReference type="OrthoDB" id="3885507at2"/>
<gene>
    <name evidence="1" type="ORF">E1263_37905</name>
</gene>
<dbReference type="SUPFAM" id="SSF63737">
    <property type="entry name" value="Leukotriene A4 hydrolase N-terminal domain"/>
    <property type="match status" value="1"/>
</dbReference>
<dbReference type="RefSeq" id="WP_132176486.1">
    <property type="nucleotide sequence ID" value="NZ_SMKX01000192.1"/>
</dbReference>
<dbReference type="InterPro" id="IPR042097">
    <property type="entry name" value="Aminopeptidase_N-like_N_sf"/>
</dbReference>
<protein>
    <submittedName>
        <fullName evidence="1">Uncharacterized protein</fullName>
    </submittedName>
</protein>
<sequence length="152" mass="16492">MEISHYEVTVRYQLMPECLSGVTTILATSTERLAKFELRFLLAVSAVKVNNESAAFTAENGVLTVTPKDAIEPGADLLVVVSYYDSPANHSDGWGWEHTPGGAVVVSSPQWLYPSADGRTEWATQSVQIVVPKGLKVEPVAADSDRLVEQLC</sequence>
<dbReference type="AlphaFoldDB" id="A0A4R4YLE3"/>
<organism evidence="1 2">
    <name type="scientific">Kribbella antibiotica</name>
    <dbReference type="NCBI Taxonomy" id="190195"/>
    <lineage>
        <taxon>Bacteria</taxon>
        <taxon>Bacillati</taxon>
        <taxon>Actinomycetota</taxon>
        <taxon>Actinomycetes</taxon>
        <taxon>Propionibacteriales</taxon>
        <taxon>Kribbellaceae</taxon>
        <taxon>Kribbella</taxon>
    </lineage>
</organism>